<comment type="caution">
    <text evidence="1">The sequence shown here is derived from an EMBL/GenBank/DDBJ whole genome shotgun (WGS) entry which is preliminary data.</text>
</comment>
<accession>A0A4U5WFX5</accession>
<proteinExistence type="predicted"/>
<gene>
    <name evidence="1" type="ORF">E4U91_06780</name>
</gene>
<evidence type="ECO:0000313" key="1">
    <source>
        <dbReference type="EMBL" id="TKS99850.1"/>
    </source>
</evidence>
<protein>
    <submittedName>
        <fullName evidence="1">Uncharacterized protein</fullName>
    </submittedName>
</protein>
<dbReference type="RefSeq" id="WP_137305985.1">
    <property type="nucleotide sequence ID" value="NZ_SZNQ01000001.1"/>
</dbReference>
<dbReference type="Proteomes" id="UP000305929">
    <property type="component" value="Unassembled WGS sequence"/>
</dbReference>
<keyword evidence="2" id="KW-1185">Reference proteome</keyword>
<reference evidence="1 2" key="1">
    <citation type="submission" date="2019-04" db="EMBL/GenBank/DDBJ databases">
        <title>Streptomyces lasaliensis sp. nov., an Actinomycete isolated from soil which produces the polyether antibiotic lasalocid.</title>
        <authorList>
            <person name="Erwin G."/>
            <person name="Haber C."/>
        </authorList>
    </citation>
    <scope>NUCLEOTIDE SEQUENCE [LARGE SCALE GENOMIC DNA]</scope>
    <source>
        <strain evidence="1 2">X-537</strain>
    </source>
</reference>
<name>A0A4U5WFX5_STRLS</name>
<sequence length="175" mass="19323">MGNTFGAGDDQLYVSNGGTDVFVEVLLLAVSGLARCPWEYRFGGLVALQDQELMGRGAVGFDLAEVHWGRTAAQRDAAKQFVLRAIGLAGRRYRWELLGYEPPHALAYLRRFREVVTAFEPPETEPARDVLPDLSELGCCVRHRVLSSVAHFDGCLFCRGSRGEAYGTGLGSEWR</sequence>
<dbReference type="AlphaFoldDB" id="A0A4U5WFX5"/>
<dbReference type="OrthoDB" id="4262159at2"/>
<organism evidence="1 2">
    <name type="scientific">Streptomyces lasalocidi</name>
    <name type="common">Streptomyces lasaliensis</name>
    <dbReference type="NCBI Taxonomy" id="324833"/>
    <lineage>
        <taxon>Bacteria</taxon>
        <taxon>Bacillati</taxon>
        <taxon>Actinomycetota</taxon>
        <taxon>Actinomycetes</taxon>
        <taxon>Kitasatosporales</taxon>
        <taxon>Streptomycetaceae</taxon>
        <taxon>Streptomyces</taxon>
    </lineage>
</organism>
<evidence type="ECO:0000313" key="2">
    <source>
        <dbReference type="Proteomes" id="UP000305929"/>
    </source>
</evidence>
<dbReference type="EMBL" id="SZNQ01000001">
    <property type="protein sequence ID" value="TKS99850.1"/>
    <property type="molecule type" value="Genomic_DNA"/>
</dbReference>